<evidence type="ECO:0000313" key="2">
    <source>
        <dbReference type="Proteomes" id="UP000199182"/>
    </source>
</evidence>
<gene>
    <name evidence="1" type="ORF">SAMN05192585_12618</name>
</gene>
<evidence type="ECO:0000313" key="1">
    <source>
        <dbReference type="EMBL" id="SDN64327.1"/>
    </source>
</evidence>
<accession>A0A1H0D2E3</accession>
<proteinExistence type="predicted"/>
<sequence length="33" mass="3778">MPQESYCPDLSLKDKENIEFSSIIAVLLRINPN</sequence>
<dbReference type="AlphaFoldDB" id="A0A1H0D2E3"/>
<dbReference type="EMBL" id="FNID01000026">
    <property type="protein sequence ID" value="SDN64327.1"/>
    <property type="molecule type" value="Genomic_DNA"/>
</dbReference>
<organism evidence="1 2">
    <name type="scientific">Acetanaerobacterium elongatum</name>
    <dbReference type="NCBI Taxonomy" id="258515"/>
    <lineage>
        <taxon>Bacteria</taxon>
        <taxon>Bacillati</taxon>
        <taxon>Bacillota</taxon>
        <taxon>Clostridia</taxon>
        <taxon>Eubacteriales</taxon>
        <taxon>Oscillospiraceae</taxon>
        <taxon>Acetanaerobacterium</taxon>
    </lineage>
</organism>
<keyword evidence="2" id="KW-1185">Reference proteome</keyword>
<name>A0A1H0D2E3_9FIRM</name>
<protein>
    <submittedName>
        <fullName evidence="1">Uncharacterized protein</fullName>
    </submittedName>
</protein>
<dbReference type="Proteomes" id="UP000199182">
    <property type="component" value="Unassembled WGS sequence"/>
</dbReference>
<reference evidence="1 2" key="1">
    <citation type="submission" date="2016-10" db="EMBL/GenBank/DDBJ databases">
        <authorList>
            <person name="de Groot N.N."/>
        </authorList>
    </citation>
    <scope>NUCLEOTIDE SEQUENCE [LARGE SCALE GENOMIC DNA]</scope>
    <source>
        <strain evidence="1 2">CGMCC 1.5012</strain>
    </source>
</reference>